<organism evidence="1 2">
    <name type="scientific">Oryza sativa subsp. japonica</name>
    <name type="common">Rice</name>
    <dbReference type="NCBI Taxonomy" id="39947"/>
    <lineage>
        <taxon>Eukaryota</taxon>
        <taxon>Viridiplantae</taxon>
        <taxon>Streptophyta</taxon>
        <taxon>Embryophyta</taxon>
        <taxon>Tracheophyta</taxon>
        <taxon>Spermatophyta</taxon>
        <taxon>Magnoliopsida</taxon>
        <taxon>Liliopsida</taxon>
        <taxon>Poales</taxon>
        <taxon>Poaceae</taxon>
        <taxon>BOP clade</taxon>
        <taxon>Oryzoideae</taxon>
        <taxon>Oryzeae</taxon>
        <taxon>Oryzinae</taxon>
        <taxon>Oryza</taxon>
        <taxon>Oryza sativa</taxon>
    </lineage>
</organism>
<dbReference type="Proteomes" id="UP000000763">
    <property type="component" value="Chromosome 7"/>
</dbReference>
<evidence type="ECO:0000313" key="1">
    <source>
        <dbReference type="EMBL" id="BAD30913.1"/>
    </source>
</evidence>
<name>Q69S33_ORYSJ</name>
<dbReference type="EMBL" id="AP005125">
    <property type="protein sequence ID" value="BAD30913.1"/>
    <property type="molecule type" value="Genomic_DNA"/>
</dbReference>
<accession>Q69S33</accession>
<reference evidence="2" key="2">
    <citation type="journal article" date="2008" name="Nucleic Acids Res.">
        <title>The rice annotation project database (RAP-DB): 2008 update.</title>
        <authorList>
            <consortium name="The rice annotation project (RAP)"/>
        </authorList>
    </citation>
    <scope>GENOME REANNOTATION</scope>
    <source>
        <strain evidence="2">cv. Nipponbare</strain>
    </source>
</reference>
<gene>
    <name evidence="1" type="primary">OSJNBa0058I18.34</name>
</gene>
<dbReference type="AlphaFoldDB" id="Q69S33"/>
<reference evidence="2" key="1">
    <citation type="journal article" date="2005" name="Nature">
        <title>The map-based sequence of the rice genome.</title>
        <authorList>
            <consortium name="International rice genome sequencing project (IRGSP)"/>
            <person name="Matsumoto T."/>
            <person name="Wu J."/>
            <person name="Kanamori H."/>
            <person name="Katayose Y."/>
            <person name="Fujisawa M."/>
            <person name="Namiki N."/>
            <person name="Mizuno H."/>
            <person name="Yamamoto K."/>
            <person name="Antonio B.A."/>
            <person name="Baba T."/>
            <person name="Sakata K."/>
            <person name="Nagamura Y."/>
            <person name="Aoki H."/>
            <person name="Arikawa K."/>
            <person name="Arita K."/>
            <person name="Bito T."/>
            <person name="Chiden Y."/>
            <person name="Fujitsuka N."/>
            <person name="Fukunaka R."/>
            <person name="Hamada M."/>
            <person name="Harada C."/>
            <person name="Hayashi A."/>
            <person name="Hijishita S."/>
            <person name="Honda M."/>
            <person name="Hosokawa S."/>
            <person name="Ichikawa Y."/>
            <person name="Idonuma A."/>
            <person name="Iijima M."/>
            <person name="Ikeda M."/>
            <person name="Ikeno M."/>
            <person name="Ito K."/>
            <person name="Ito S."/>
            <person name="Ito T."/>
            <person name="Ito Y."/>
            <person name="Ito Y."/>
            <person name="Iwabuchi A."/>
            <person name="Kamiya K."/>
            <person name="Karasawa W."/>
            <person name="Kurita K."/>
            <person name="Katagiri S."/>
            <person name="Kikuta A."/>
            <person name="Kobayashi H."/>
            <person name="Kobayashi N."/>
            <person name="Machita K."/>
            <person name="Maehara T."/>
            <person name="Masukawa M."/>
            <person name="Mizubayashi T."/>
            <person name="Mukai Y."/>
            <person name="Nagasaki H."/>
            <person name="Nagata Y."/>
            <person name="Naito S."/>
            <person name="Nakashima M."/>
            <person name="Nakama Y."/>
            <person name="Nakamichi Y."/>
            <person name="Nakamura M."/>
            <person name="Meguro A."/>
            <person name="Negishi M."/>
            <person name="Ohta I."/>
            <person name="Ohta T."/>
            <person name="Okamoto M."/>
            <person name="Ono N."/>
            <person name="Saji S."/>
            <person name="Sakaguchi M."/>
            <person name="Sakai K."/>
            <person name="Shibata M."/>
            <person name="Shimokawa T."/>
            <person name="Song J."/>
            <person name="Takazaki Y."/>
            <person name="Terasawa K."/>
            <person name="Tsugane M."/>
            <person name="Tsuji K."/>
            <person name="Ueda S."/>
            <person name="Waki K."/>
            <person name="Yamagata H."/>
            <person name="Yamamoto M."/>
            <person name="Yamamoto S."/>
            <person name="Yamane H."/>
            <person name="Yoshiki S."/>
            <person name="Yoshihara R."/>
            <person name="Yukawa K."/>
            <person name="Zhong H."/>
            <person name="Yano M."/>
            <person name="Yuan Q."/>
            <person name="Ouyang S."/>
            <person name="Liu J."/>
            <person name="Jones K.M."/>
            <person name="Gansberger K."/>
            <person name="Moffat K."/>
            <person name="Hill J."/>
            <person name="Bera J."/>
            <person name="Fadrosh D."/>
            <person name="Jin S."/>
            <person name="Johri S."/>
            <person name="Kim M."/>
            <person name="Overton L."/>
            <person name="Reardon M."/>
            <person name="Tsitrin T."/>
            <person name="Vuong H."/>
            <person name="Weaver B."/>
            <person name="Ciecko A."/>
            <person name="Tallon L."/>
            <person name="Jackson J."/>
            <person name="Pai G."/>
            <person name="Aken S.V."/>
            <person name="Utterback T."/>
            <person name="Reidmuller S."/>
            <person name="Feldblyum T."/>
            <person name="Hsiao J."/>
            <person name="Zismann V."/>
            <person name="Iobst S."/>
            <person name="de Vazeille A.R."/>
            <person name="Buell C.R."/>
            <person name="Ying K."/>
            <person name="Li Y."/>
            <person name="Lu T."/>
            <person name="Huang Y."/>
            <person name="Zhao Q."/>
            <person name="Feng Q."/>
            <person name="Zhang L."/>
            <person name="Zhu J."/>
            <person name="Weng Q."/>
            <person name="Mu J."/>
            <person name="Lu Y."/>
            <person name="Fan D."/>
            <person name="Liu Y."/>
            <person name="Guan J."/>
            <person name="Zhang Y."/>
            <person name="Yu S."/>
            <person name="Liu X."/>
            <person name="Zhang Y."/>
            <person name="Hong G."/>
            <person name="Han B."/>
            <person name="Choisne N."/>
            <person name="Demange N."/>
            <person name="Orjeda G."/>
            <person name="Samain S."/>
            <person name="Cattolico L."/>
            <person name="Pelletier E."/>
            <person name="Couloux A."/>
            <person name="Segurens B."/>
            <person name="Wincker P."/>
            <person name="D'Hont A."/>
            <person name="Scarpelli C."/>
            <person name="Weissenbach J."/>
            <person name="Salanoubat M."/>
            <person name="Quetier F."/>
            <person name="Yu Y."/>
            <person name="Kim H.R."/>
            <person name="Rambo T."/>
            <person name="Currie J."/>
            <person name="Collura K."/>
            <person name="Luo M."/>
            <person name="Yang T."/>
            <person name="Ammiraju J.S.S."/>
            <person name="Engler F."/>
            <person name="Soderlund C."/>
            <person name="Wing R.A."/>
            <person name="Palmer L.E."/>
            <person name="de la Bastide M."/>
            <person name="Spiegel L."/>
            <person name="Nascimento L."/>
            <person name="Zutavern T."/>
            <person name="O'Shaughnessy A."/>
            <person name="Dike S."/>
            <person name="Dedhia N."/>
            <person name="Preston R."/>
            <person name="Balija V."/>
            <person name="McCombie W.R."/>
            <person name="Chow T."/>
            <person name="Chen H."/>
            <person name="Chung M."/>
            <person name="Chen C."/>
            <person name="Shaw J."/>
            <person name="Wu H."/>
            <person name="Hsiao K."/>
            <person name="Chao Y."/>
            <person name="Chu M."/>
            <person name="Cheng C."/>
            <person name="Hour A."/>
            <person name="Lee P."/>
            <person name="Lin S."/>
            <person name="Lin Y."/>
            <person name="Liou J."/>
            <person name="Liu S."/>
            <person name="Hsing Y."/>
            <person name="Raghuvanshi S."/>
            <person name="Mohanty A."/>
            <person name="Bharti A.K."/>
            <person name="Gaur A."/>
            <person name="Gupta V."/>
            <person name="Kumar D."/>
            <person name="Ravi V."/>
            <person name="Vij S."/>
            <person name="Kapur A."/>
            <person name="Khurana P."/>
            <person name="Khurana P."/>
            <person name="Khurana J.P."/>
            <person name="Tyagi A.K."/>
            <person name="Gaikwad K."/>
            <person name="Singh A."/>
            <person name="Dalal V."/>
            <person name="Srivastava S."/>
            <person name="Dixit A."/>
            <person name="Pal A.K."/>
            <person name="Ghazi I.A."/>
            <person name="Yadav M."/>
            <person name="Pandit A."/>
            <person name="Bhargava A."/>
            <person name="Sureshbabu K."/>
            <person name="Batra K."/>
            <person name="Sharma T.R."/>
            <person name="Mohapatra T."/>
            <person name="Singh N.K."/>
            <person name="Messing J."/>
            <person name="Nelson A.B."/>
            <person name="Fuks G."/>
            <person name="Kavchok S."/>
            <person name="Keizer G."/>
            <person name="Linton E."/>
            <person name="Llaca V."/>
            <person name="Song R."/>
            <person name="Tanyolac B."/>
            <person name="Young S."/>
            <person name="Ho-Il K."/>
            <person name="Hahn J.H."/>
            <person name="Sangsakoo G."/>
            <person name="Vanavichit A."/>
            <person name="de Mattos Luiz.A.T."/>
            <person name="Zimmer P.D."/>
            <person name="Malone G."/>
            <person name="Dellagostin O."/>
            <person name="de Oliveira A.C."/>
            <person name="Bevan M."/>
            <person name="Bancroft I."/>
            <person name="Minx P."/>
            <person name="Cordum H."/>
            <person name="Wilson R."/>
            <person name="Cheng Z."/>
            <person name="Jin W."/>
            <person name="Jiang J."/>
            <person name="Leong S.A."/>
            <person name="Iwama H."/>
            <person name="Gojobori T."/>
            <person name="Itoh T."/>
            <person name="Niimura Y."/>
            <person name="Fujii Y."/>
            <person name="Habara T."/>
            <person name="Sakai H."/>
            <person name="Sato Y."/>
            <person name="Wilson G."/>
            <person name="Kumar K."/>
            <person name="McCouch S."/>
            <person name="Juretic N."/>
            <person name="Hoen D."/>
            <person name="Wright S."/>
            <person name="Bruskiewich R."/>
            <person name="Bureau T."/>
            <person name="Miyao A."/>
            <person name="Hirochika H."/>
            <person name="Nishikawa T."/>
            <person name="Kadowaki K."/>
            <person name="Sugiura M."/>
            <person name="Burr B."/>
            <person name="Sasaki T."/>
        </authorList>
    </citation>
    <scope>NUCLEOTIDE SEQUENCE [LARGE SCALE GENOMIC DNA]</scope>
    <source>
        <strain evidence="2">cv. Nipponbare</strain>
    </source>
</reference>
<evidence type="ECO:0000313" key="2">
    <source>
        <dbReference type="Proteomes" id="UP000000763"/>
    </source>
</evidence>
<sequence length="127" mass="13668">MPMGIATQFGSIGAKYAGTVTREEGGAPGQWFPKLSQYAYLLFSPNIPRNPLPSEDRGAKLSHQFLVNRENCQAFIRADPHPHDAWEGRGRKKIEERSLSSVGEGAVAVGLSPFPACPDSSTTAGLI</sequence>
<proteinExistence type="predicted"/>
<protein>
    <submittedName>
        <fullName evidence="1">Uncharacterized protein</fullName>
    </submittedName>
</protein>